<dbReference type="PROSITE" id="PS51677">
    <property type="entry name" value="NODB"/>
    <property type="match status" value="1"/>
</dbReference>
<dbReference type="Gene3D" id="3.20.20.370">
    <property type="entry name" value="Glycoside hydrolase/deacetylase"/>
    <property type="match status" value="1"/>
</dbReference>
<dbReference type="Gene3D" id="3.10.50.10">
    <property type="match status" value="1"/>
</dbReference>
<comment type="similarity">
    <text evidence="3">Belongs to the polysaccharide deacetylase family.</text>
</comment>
<dbReference type="InterPro" id="IPR017853">
    <property type="entry name" value="GH"/>
</dbReference>
<comment type="function">
    <text evidence="1">Is involved in generating a small heat-stable compound (Nod), an acylated oligomer of N-acetylglucosamine, that stimulates mitosis in various plant protoplasts.</text>
</comment>
<feature type="transmembrane region" description="Helical" evidence="9">
    <location>
        <begin position="995"/>
        <end position="1021"/>
    </location>
</feature>
<dbReference type="Proteomes" id="UP001222770">
    <property type="component" value="Unassembled WGS sequence"/>
</dbReference>
<keyword evidence="6 11" id="KW-0808">Transferase</keyword>
<keyword evidence="9" id="KW-0812">Transmembrane</keyword>
<evidence type="ECO:0000256" key="1">
    <source>
        <dbReference type="ARBA" id="ARBA00003236"/>
    </source>
</evidence>
<evidence type="ECO:0000256" key="5">
    <source>
        <dbReference type="ARBA" id="ARBA00022676"/>
    </source>
</evidence>
<dbReference type="InterPro" id="IPR011330">
    <property type="entry name" value="Glyco_hydro/deAcase_b/a-brl"/>
</dbReference>
<proteinExistence type="inferred from homology"/>
<dbReference type="Gene3D" id="3.90.550.10">
    <property type="entry name" value="Spore Coat Polysaccharide Biosynthesis Protein SpsA, Chain A"/>
    <property type="match status" value="1"/>
</dbReference>
<dbReference type="SUPFAM" id="SSF88713">
    <property type="entry name" value="Glycoside hydrolase/deacetylase"/>
    <property type="match status" value="1"/>
</dbReference>
<evidence type="ECO:0000256" key="2">
    <source>
        <dbReference type="ARBA" id="ARBA00006739"/>
    </source>
</evidence>
<evidence type="ECO:0000313" key="11">
    <source>
        <dbReference type="EMBL" id="MDF8331927.1"/>
    </source>
</evidence>
<dbReference type="GO" id="GO:0016757">
    <property type="term" value="F:glycosyltransferase activity"/>
    <property type="evidence" value="ECO:0007669"/>
    <property type="project" value="UniProtKB-KW"/>
</dbReference>
<dbReference type="Gene3D" id="3.20.20.80">
    <property type="entry name" value="Glycosidases"/>
    <property type="match status" value="1"/>
</dbReference>
<dbReference type="InterPro" id="IPR029044">
    <property type="entry name" value="Nucleotide-diphossugar_trans"/>
</dbReference>
<evidence type="ECO:0000256" key="3">
    <source>
        <dbReference type="ARBA" id="ARBA00010973"/>
    </source>
</evidence>
<dbReference type="Pfam" id="PF01522">
    <property type="entry name" value="Polysacc_deac_1"/>
    <property type="match status" value="1"/>
</dbReference>
<evidence type="ECO:0000256" key="6">
    <source>
        <dbReference type="ARBA" id="ARBA00022679"/>
    </source>
</evidence>
<keyword evidence="12" id="KW-1185">Reference proteome</keyword>
<evidence type="ECO:0000313" key="12">
    <source>
        <dbReference type="Proteomes" id="UP001222770"/>
    </source>
</evidence>
<reference evidence="11 12" key="1">
    <citation type="submission" date="2023-03" db="EMBL/GenBank/DDBJ databases">
        <title>Novosphingobium cyanobacteriorum sp. nov., isolated from a eutrophic reservoir during the Microcystis bloom period.</title>
        <authorList>
            <person name="Kang M."/>
            <person name="Le V."/>
            <person name="Ko S.-R."/>
            <person name="Lee S.-A."/>
            <person name="Ahn C.-Y."/>
        </authorList>
    </citation>
    <scope>NUCLEOTIDE SEQUENCE [LARGE SCALE GENOMIC DNA]</scope>
    <source>
        <strain evidence="11 12">HBC54</strain>
    </source>
</reference>
<dbReference type="InterPro" id="IPR011583">
    <property type="entry name" value="Chitinase_II/V-like_cat"/>
</dbReference>
<sequence length="1150" mass="124888">MSRPIFFDPTGSRRRWTRRGGFALLGLLLVLAAIFATTLVTVPASQPLPLGFERLAPLRFKSQVSRLSHRIQDLFGRHPVAAARGKPDALTVGFYTSWSDGSAETLARRIGQLDWVAPTLMSMDHAGRLVVTEDGPLRRVLAGSIHRPLVVDVLQNASGGVWDGGGAAAVMADPVKRKALVDGISAALDRNGDSGVMIDFENLPARGVAAERQFAADLHARLAPRHRVVAVTMPIDDAAWVARDFLPVTDRVVLMAYDEHWQGGKAGPIASNAWFATHLAQQLKGVPSGKVIVALGNYGYDWHDGRADALTVEEAWLSAHDSGTKPMWDKGSGNAGFAFDDDVDGSPSTPGVRHDVWMLDAAASWNQMQMLSRLDVGSVALWRLGSEDPGFWTALSSWRSKRPGTPDLSAIRQASNVDVEGQGEILRVDATPQTGARSLEWDPHSRLAIGERYDSLPTPFVVRRTGARPKLVALTFDDGPDPKYTPQILSVLERYHVPGTFFVIGENGVQNRRMLQRMVADGDEIGNHSYTHPNMAEESDAGIKLELNATQRLIEAYTGRSTRLFRAPYFGDAEPTTPDELGPALVAQQQGYTVVGLHADPGDWKKRTADDIVARTVASVEGATPDRTVNVILLHDGGGDRSQTALALPQIITRLEADGYRFVPASTLAGLKRDDVMPKVAGWDLLAVRADVGIFSLLSMMLGALNWIFFFAIALGVIRAVGMTGLALLPGRRLMPPPEPEGQPLVTVIIPAFNEERVIESSVRRILASDYAAMQVIVADDGSKDRTSAIVAEAFGNDPRVQLMTLVNGGKAKALNRALAHAEGEIVVALDADTQFEPQTIARLVRWFVAEEIGAVAGNAKVGNRVNIVTRWQAVEYVTAQNIERRALTGFDAIMVVPGAVGAWRRSALEQVGGFPEDTLAEDQDLTIAIQRKGWKIAYDEQAVAWTEAPETLRALGKQRFRWAFGTLQCLWKHRCVLRDRNPSGLAFIGMPQAWLFQIVFAMISPLIDLALAVSIIGTIIRVGEHGVAQTQTDVLRMALYWAAFTTVDLACGLVAYRLDVRERRLPVLLLLTQRFVYRQLMYGVVIRAVGAALSGLGIGWGKLERTGRVNTPEGPQGPQGPQGPGNAVAAPSAPPSTGQAQDRHEAAFA</sequence>
<feature type="transmembrane region" description="Helical" evidence="9">
    <location>
        <begin position="1041"/>
        <end position="1060"/>
    </location>
</feature>
<comment type="caution">
    <text evidence="11">The sequence shown here is derived from an EMBL/GenBank/DDBJ whole genome shotgun (WGS) entry which is preliminary data.</text>
</comment>
<evidence type="ECO:0000256" key="7">
    <source>
        <dbReference type="ARBA" id="ARBA00032976"/>
    </source>
</evidence>
<feature type="transmembrane region" description="Helical" evidence="9">
    <location>
        <begin position="1081"/>
        <end position="1101"/>
    </location>
</feature>
<dbReference type="SUPFAM" id="SSF51445">
    <property type="entry name" value="(Trans)glycosidases"/>
    <property type="match status" value="1"/>
</dbReference>
<feature type="region of interest" description="Disordered" evidence="8">
    <location>
        <begin position="1108"/>
        <end position="1150"/>
    </location>
</feature>
<feature type="domain" description="NodB homology" evidence="10">
    <location>
        <begin position="470"/>
        <end position="663"/>
    </location>
</feature>
<name>A0ABT6CDB6_9SPHN</name>
<dbReference type="PANTHER" id="PTHR43630">
    <property type="entry name" value="POLY-BETA-1,6-N-ACETYL-D-GLUCOSAMINE SYNTHASE"/>
    <property type="match status" value="1"/>
</dbReference>
<evidence type="ECO:0000256" key="8">
    <source>
        <dbReference type="SAM" id="MobiDB-lite"/>
    </source>
</evidence>
<dbReference type="EMBL" id="JAROCY010000002">
    <property type="protein sequence ID" value="MDF8331927.1"/>
    <property type="molecule type" value="Genomic_DNA"/>
</dbReference>
<organism evidence="11 12">
    <name type="scientific">Novosphingobium cyanobacteriorum</name>
    <dbReference type="NCBI Taxonomy" id="3024215"/>
    <lineage>
        <taxon>Bacteria</taxon>
        <taxon>Pseudomonadati</taxon>
        <taxon>Pseudomonadota</taxon>
        <taxon>Alphaproteobacteria</taxon>
        <taxon>Sphingomonadales</taxon>
        <taxon>Sphingomonadaceae</taxon>
        <taxon>Novosphingobium</taxon>
    </lineage>
</organism>
<keyword evidence="5 11" id="KW-0328">Glycosyltransferase</keyword>
<evidence type="ECO:0000256" key="4">
    <source>
        <dbReference type="ARBA" id="ARBA00020071"/>
    </source>
</evidence>
<dbReference type="InterPro" id="IPR029070">
    <property type="entry name" value="Chitinase_insertion_sf"/>
</dbReference>
<dbReference type="PANTHER" id="PTHR43630:SF1">
    <property type="entry name" value="POLY-BETA-1,6-N-ACETYL-D-GLUCOSAMINE SYNTHASE"/>
    <property type="match status" value="1"/>
</dbReference>
<dbReference type="InterPro" id="IPR002509">
    <property type="entry name" value="NODB_dom"/>
</dbReference>
<dbReference type="SMART" id="SM00636">
    <property type="entry name" value="Glyco_18"/>
    <property type="match status" value="1"/>
</dbReference>
<evidence type="ECO:0000259" key="10">
    <source>
        <dbReference type="PROSITE" id="PS51677"/>
    </source>
</evidence>
<dbReference type="SUPFAM" id="SSF53448">
    <property type="entry name" value="Nucleotide-diphospho-sugar transferases"/>
    <property type="match status" value="1"/>
</dbReference>
<accession>A0ABT6CDB6</accession>
<dbReference type="RefSeq" id="WP_277275083.1">
    <property type="nucleotide sequence ID" value="NZ_JAROCY010000002.1"/>
</dbReference>
<dbReference type="CDD" id="cd06423">
    <property type="entry name" value="CESA_like"/>
    <property type="match status" value="1"/>
</dbReference>
<keyword evidence="9" id="KW-1133">Transmembrane helix</keyword>
<gene>
    <name evidence="11" type="ORF">POM99_01820</name>
</gene>
<evidence type="ECO:0000256" key="9">
    <source>
        <dbReference type="SAM" id="Phobius"/>
    </source>
</evidence>
<dbReference type="Pfam" id="PF13641">
    <property type="entry name" value="Glyco_tranf_2_3"/>
    <property type="match status" value="1"/>
</dbReference>
<keyword evidence="9" id="KW-0472">Membrane</keyword>
<feature type="transmembrane region" description="Helical" evidence="9">
    <location>
        <begin position="707"/>
        <end position="729"/>
    </location>
</feature>
<protein>
    <recommendedName>
        <fullName evidence="4">Chitooligosaccharide deacetylase</fullName>
    </recommendedName>
    <alternativeName>
        <fullName evidence="7">Nodulation protein B</fullName>
    </alternativeName>
</protein>
<comment type="similarity">
    <text evidence="2">Belongs to the glycosyltransferase 2 family.</text>
</comment>